<sequence length="193" mass="21841">MIGLSARDGNFDGITENPTQIRVHCTRQARDRCNCFHLTCNRMTGVFSFLSYRDPNLLKSLLVYDGTSDFLRVLELDGDTLTKEIIGTIGDLDSYQLQMQSDITGIRMLLPNPSIDIFSLCKNYINYVLVVILYTNKILKVILLFLFQIHHVIHMIYVYIFISIGSKLLAATTLSKKSSLDACCSSSRSTIRV</sequence>
<feature type="domain" description="Presequence protease mitochondrial-type C-terminal" evidence="2">
    <location>
        <begin position="43"/>
        <end position="104"/>
    </location>
</feature>
<evidence type="ECO:0000313" key="4">
    <source>
        <dbReference type="Proteomes" id="UP001140949"/>
    </source>
</evidence>
<accession>A0AAX6HNB3</accession>
<reference evidence="3" key="2">
    <citation type="submission" date="2023-04" db="EMBL/GenBank/DDBJ databases">
        <authorList>
            <person name="Bruccoleri R.E."/>
            <person name="Oakeley E.J."/>
            <person name="Faust A.-M."/>
            <person name="Dessus-Babus S."/>
            <person name="Altorfer M."/>
            <person name="Burckhardt D."/>
            <person name="Oertli M."/>
            <person name="Naumann U."/>
            <person name="Petersen F."/>
            <person name="Wong J."/>
        </authorList>
    </citation>
    <scope>NUCLEOTIDE SEQUENCE</scope>
    <source>
        <strain evidence="3">GSM-AAB239-AS_SAM_17_03QT</strain>
        <tissue evidence="3">Leaf</tissue>
    </source>
</reference>
<evidence type="ECO:0000259" key="2">
    <source>
        <dbReference type="Pfam" id="PF22516"/>
    </source>
</evidence>
<dbReference type="Proteomes" id="UP001140949">
    <property type="component" value="Unassembled WGS sequence"/>
</dbReference>
<dbReference type="GO" id="GO:0006508">
    <property type="term" value="P:proteolysis"/>
    <property type="evidence" value="ECO:0007669"/>
    <property type="project" value="UniProtKB-KW"/>
</dbReference>
<keyword evidence="1" id="KW-1133">Transmembrane helix</keyword>
<organism evidence="3 4">
    <name type="scientific">Iris pallida</name>
    <name type="common">Sweet iris</name>
    <dbReference type="NCBI Taxonomy" id="29817"/>
    <lineage>
        <taxon>Eukaryota</taxon>
        <taxon>Viridiplantae</taxon>
        <taxon>Streptophyta</taxon>
        <taxon>Embryophyta</taxon>
        <taxon>Tracheophyta</taxon>
        <taxon>Spermatophyta</taxon>
        <taxon>Magnoliopsida</taxon>
        <taxon>Liliopsida</taxon>
        <taxon>Asparagales</taxon>
        <taxon>Iridaceae</taxon>
        <taxon>Iridoideae</taxon>
        <taxon>Irideae</taxon>
        <taxon>Iris</taxon>
    </lineage>
</organism>
<keyword evidence="1" id="KW-0812">Transmembrane</keyword>
<keyword evidence="1" id="KW-0472">Membrane</keyword>
<protein>
    <submittedName>
        <fullName evidence="3">Presequence protease 1, chloroplastic/mitochondrial-like</fullName>
    </submittedName>
</protein>
<keyword evidence="3" id="KW-0378">Hydrolase</keyword>
<name>A0AAX6HNB3_IRIPA</name>
<proteinExistence type="predicted"/>
<dbReference type="InterPro" id="IPR055130">
    <property type="entry name" value="PreP_C"/>
</dbReference>
<evidence type="ECO:0000313" key="3">
    <source>
        <dbReference type="EMBL" id="KAJ6842248.1"/>
    </source>
</evidence>
<feature type="transmembrane region" description="Helical" evidence="1">
    <location>
        <begin position="152"/>
        <end position="170"/>
    </location>
</feature>
<dbReference type="Pfam" id="PF22516">
    <property type="entry name" value="PreP_C"/>
    <property type="match status" value="1"/>
</dbReference>
<reference evidence="3" key="1">
    <citation type="journal article" date="2023" name="GigaByte">
        <title>Genome assembly of the bearded iris, Iris pallida Lam.</title>
        <authorList>
            <person name="Bruccoleri R.E."/>
            <person name="Oakeley E.J."/>
            <person name="Faust A.M.E."/>
            <person name="Altorfer M."/>
            <person name="Dessus-Babus S."/>
            <person name="Burckhardt D."/>
            <person name="Oertli M."/>
            <person name="Naumann U."/>
            <person name="Petersen F."/>
            <person name="Wong J."/>
        </authorList>
    </citation>
    <scope>NUCLEOTIDE SEQUENCE</scope>
    <source>
        <strain evidence="3">GSM-AAB239-AS_SAM_17_03QT</strain>
    </source>
</reference>
<keyword evidence="4" id="KW-1185">Reference proteome</keyword>
<dbReference type="GO" id="GO:0008233">
    <property type="term" value="F:peptidase activity"/>
    <property type="evidence" value="ECO:0007669"/>
    <property type="project" value="UniProtKB-KW"/>
</dbReference>
<comment type="caution">
    <text evidence="3">The sequence shown here is derived from an EMBL/GenBank/DDBJ whole genome shotgun (WGS) entry which is preliminary data.</text>
</comment>
<dbReference type="Gene3D" id="3.30.830.10">
    <property type="entry name" value="Metalloenzyme, LuxS/M16 peptidase-like"/>
    <property type="match status" value="1"/>
</dbReference>
<gene>
    <name evidence="3" type="ORF">M6B38_302640</name>
</gene>
<dbReference type="AlphaFoldDB" id="A0AAX6HNB3"/>
<evidence type="ECO:0000256" key="1">
    <source>
        <dbReference type="SAM" id="Phobius"/>
    </source>
</evidence>
<keyword evidence="3" id="KW-0645">Protease</keyword>
<feature type="transmembrane region" description="Helical" evidence="1">
    <location>
        <begin position="124"/>
        <end position="146"/>
    </location>
</feature>
<dbReference type="EMBL" id="JANAVB010007798">
    <property type="protein sequence ID" value="KAJ6842248.1"/>
    <property type="molecule type" value="Genomic_DNA"/>
</dbReference>